<protein>
    <recommendedName>
        <fullName evidence="4">Transmembrane protein</fullName>
    </recommendedName>
</protein>
<dbReference type="EMBL" id="BSOJ01000012">
    <property type="protein sequence ID" value="GLR26133.1"/>
    <property type="molecule type" value="Genomic_DNA"/>
</dbReference>
<feature type="transmembrane region" description="Helical" evidence="1">
    <location>
        <begin position="105"/>
        <end position="125"/>
    </location>
</feature>
<dbReference type="Proteomes" id="UP001156664">
    <property type="component" value="Unassembled WGS sequence"/>
</dbReference>
<evidence type="ECO:0000313" key="2">
    <source>
        <dbReference type="EMBL" id="GLR26133.1"/>
    </source>
</evidence>
<sequence length="316" mass="33651">MLVGHVLVMVALAVFAVCSLFAAPIAALLTVVFWFAFPALLVRSVRFNLSNTSIGNVRMGFSGSVGDYYIVLFKFLGMLILCGVLAGLLGGLTGLVFADAPMLKMLITGLSLVVLEAGAIVYLIWKQALFFGNNAQFGDMQFQSELRFPILLRKAAVWVAVCIGGTAALVAAAIFAVISGGGLPNLATVAGRIVSAGPELLLVILPPLAFWAYKAFVQASAHNLYWNHVNLNHRHPFKSALPLGSFIGLSLINGVLTLCTFGLYYPVAKVKIISAKLESLSLGDCDQLVAEFKPVEPSKGMVADSIFDSLNIDLAL</sequence>
<accession>A0ABQ5YNH8</accession>
<feature type="transmembrane region" description="Helical" evidence="1">
    <location>
        <begin position="241"/>
        <end position="267"/>
    </location>
</feature>
<evidence type="ECO:0008006" key="4">
    <source>
        <dbReference type="Google" id="ProtNLM"/>
    </source>
</evidence>
<dbReference type="InterPro" id="IPR010295">
    <property type="entry name" value="DUF898"/>
</dbReference>
<feature type="transmembrane region" description="Helical" evidence="1">
    <location>
        <begin position="155"/>
        <end position="179"/>
    </location>
</feature>
<feature type="transmembrane region" description="Helical" evidence="1">
    <location>
        <begin position="7"/>
        <end position="37"/>
    </location>
</feature>
<dbReference type="Pfam" id="PF05987">
    <property type="entry name" value="DUF898"/>
    <property type="match status" value="1"/>
</dbReference>
<keyword evidence="3" id="KW-1185">Reference proteome</keyword>
<evidence type="ECO:0000313" key="3">
    <source>
        <dbReference type="Proteomes" id="UP001156664"/>
    </source>
</evidence>
<proteinExistence type="predicted"/>
<keyword evidence="1" id="KW-0472">Membrane</keyword>
<gene>
    <name evidence="2" type="ORF">GCM10007875_12210</name>
</gene>
<evidence type="ECO:0000256" key="1">
    <source>
        <dbReference type="SAM" id="Phobius"/>
    </source>
</evidence>
<reference evidence="3" key="1">
    <citation type="journal article" date="2019" name="Int. J. Syst. Evol. Microbiol.">
        <title>The Global Catalogue of Microorganisms (GCM) 10K type strain sequencing project: providing services to taxonomists for standard genome sequencing and annotation.</title>
        <authorList>
            <consortium name="The Broad Institute Genomics Platform"/>
            <consortium name="The Broad Institute Genome Sequencing Center for Infectious Disease"/>
            <person name="Wu L."/>
            <person name="Ma J."/>
        </authorList>
    </citation>
    <scope>NUCLEOTIDE SEQUENCE [LARGE SCALE GENOMIC DNA]</scope>
    <source>
        <strain evidence="3">NBRC 105857</strain>
    </source>
</reference>
<comment type="caution">
    <text evidence="2">The sequence shown here is derived from an EMBL/GenBank/DDBJ whole genome shotgun (WGS) entry which is preliminary data.</text>
</comment>
<keyword evidence="1" id="KW-1133">Transmembrane helix</keyword>
<organism evidence="2 3">
    <name type="scientific">Limnobacter litoralis</name>
    <dbReference type="NCBI Taxonomy" id="481366"/>
    <lineage>
        <taxon>Bacteria</taxon>
        <taxon>Pseudomonadati</taxon>
        <taxon>Pseudomonadota</taxon>
        <taxon>Betaproteobacteria</taxon>
        <taxon>Burkholderiales</taxon>
        <taxon>Burkholderiaceae</taxon>
        <taxon>Limnobacter</taxon>
    </lineage>
</organism>
<keyword evidence="1" id="KW-0812">Transmembrane</keyword>
<feature type="transmembrane region" description="Helical" evidence="1">
    <location>
        <begin position="68"/>
        <end position="98"/>
    </location>
</feature>
<name>A0ABQ5YNH8_9BURK</name>